<dbReference type="GO" id="GO:0005615">
    <property type="term" value="C:extracellular space"/>
    <property type="evidence" value="ECO:0007669"/>
    <property type="project" value="TreeGrafter"/>
</dbReference>
<evidence type="ECO:0008006" key="5">
    <source>
        <dbReference type="Google" id="ProtNLM"/>
    </source>
</evidence>
<name>A0A4P9VGS8_9GAMM</name>
<evidence type="ECO:0000256" key="1">
    <source>
        <dbReference type="SAM" id="MobiDB-lite"/>
    </source>
</evidence>
<sequence length="488" mass="52867">MKKTLAVLISSIISTSVSTSLIAEPVLTNSELGFWSFDAGFDREGTRDFSGQNNHGYFYSFADEVLAGATVLKGGQYTKDGAKGNALIIDESDPLVIDIKQFDISKPFSVALWFKVDELNTAQTLFEQKNTQGDARYGLYLNSQNQVVVEFVDNSGSKGGLVSVPLNDIQGKWQHVVFSFDGSQYDMNMALNGKYLKSTNMGLPSLSKLDGLIILGNGTEQMPLLGDLDEVHLYNRAISSTEAKCLAELGFKCVPAFYRGPRGEVGEQGATGLSGPRGDKGEKGDRGPQGEKGEKGSTGPVGPRGPQGLKGEKGDKGDQGPKGDTGPQGVVGPQGAKGEAGPQGKPGSSVDRKHYFVSREQRGTSLVIPEQDIIDLCGDEDGCQLRLGIEGWSGSEDEFSNRVTWRSTFFSYNAQNKQWDSLEGTVRGKNNDGVMKHIFIAWSCYFTDGYHENYTNKGDTSLSFDLISWSHDNSGQGYNANCRLTIID</sequence>
<protein>
    <recommendedName>
        <fullName evidence="5">LamG-like jellyroll fold domain-containing protein</fullName>
    </recommendedName>
</protein>
<proteinExistence type="predicted"/>
<feature type="compositionally biased region" description="Basic and acidic residues" evidence="1">
    <location>
        <begin position="310"/>
        <end position="321"/>
    </location>
</feature>
<dbReference type="InterPro" id="IPR050149">
    <property type="entry name" value="Collagen_superfamily"/>
</dbReference>
<evidence type="ECO:0000313" key="3">
    <source>
        <dbReference type="EMBL" id="RDH42365.1"/>
    </source>
</evidence>
<feature type="signal peptide" evidence="2">
    <location>
        <begin position="1"/>
        <end position="23"/>
    </location>
</feature>
<feature type="compositionally biased region" description="Basic and acidic residues" evidence="1">
    <location>
        <begin position="277"/>
        <end position="295"/>
    </location>
</feature>
<gene>
    <name evidence="3" type="ORF">B9G39_02300</name>
</gene>
<dbReference type="Pfam" id="PF13385">
    <property type="entry name" value="Laminin_G_3"/>
    <property type="match status" value="1"/>
</dbReference>
<dbReference type="RefSeq" id="WP_094785884.1">
    <property type="nucleotide sequence ID" value="NZ_NDXW01000001.1"/>
</dbReference>
<comment type="caution">
    <text evidence="3">The sequence shown here is derived from an EMBL/GenBank/DDBJ whole genome shotgun (WGS) entry which is preliminary data.</text>
</comment>
<keyword evidence="2" id="KW-0732">Signal</keyword>
<dbReference type="SUPFAM" id="SSF49899">
    <property type="entry name" value="Concanavalin A-like lectins/glucanases"/>
    <property type="match status" value="1"/>
</dbReference>
<dbReference type="AlphaFoldDB" id="A0A4P9VGS8"/>
<dbReference type="InterPro" id="IPR008160">
    <property type="entry name" value="Collagen"/>
</dbReference>
<dbReference type="GO" id="GO:0031012">
    <property type="term" value="C:extracellular matrix"/>
    <property type="evidence" value="ECO:0007669"/>
    <property type="project" value="TreeGrafter"/>
</dbReference>
<organism evidence="3 4">
    <name type="scientific">Zooshikella ganghwensis</name>
    <dbReference type="NCBI Taxonomy" id="202772"/>
    <lineage>
        <taxon>Bacteria</taxon>
        <taxon>Pseudomonadati</taxon>
        <taxon>Pseudomonadota</taxon>
        <taxon>Gammaproteobacteria</taxon>
        <taxon>Oceanospirillales</taxon>
        <taxon>Zooshikellaceae</taxon>
        <taxon>Zooshikella</taxon>
    </lineage>
</organism>
<evidence type="ECO:0000313" key="4">
    <source>
        <dbReference type="Proteomes" id="UP000257039"/>
    </source>
</evidence>
<dbReference type="PANTHER" id="PTHR24023:SF1082">
    <property type="entry name" value="COLLAGEN TRIPLE HELIX REPEAT"/>
    <property type="match status" value="1"/>
</dbReference>
<dbReference type="Pfam" id="PF01391">
    <property type="entry name" value="Collagen"/>
    <property type="match status" value="1"/>
</dbReference>
<keyword evidence="4" id="KW-1185">Reference proteome</keyword>
<dbReference type="PANTHER" id="PTHR24023">
    <property type="entry name" value="COLLAGEN ALPHA"/>
    <property type="match status" value="1"/>
</dbReference>
<feature type="chain" id="PRO_5020509850" description="LamG-like jellyroll fold domain-containing protein" evidence="2">
    <location>
        <begin position="24"/>
        <end position="488"/>
    </location>
</feature>
<dbReference type="EMBL" id="NDXW01000001">
    <property type="protein sequence ID" value="RDH42365.1"/>
    <property type="molecule type" value="Genomic_DNA"/>
</dbReference>
<feature type="region of interest" description="Disordered" evidence="1">
    <location>
        <begin position="262"/>
        <end position="352"/>
    </location>
</feature>
<dbReference type="Gene3D" id="2.60.120.200">
    <property type="match status" value="1"/>
</dbReference>
<accession>A0A4P9VGS8</accession>
<reference evidence="3 4" key="1">
    <citation type="submission" date="2017-04" db="EMBL/GenBank/DDBJ databases">
        <title>Draft genome sequence of Zooshikella ganghwensis VG4 isolated from Red Sea sediments.</title>
        <authorList>
            <person name="Rehman Z."/>
            <person name="Alam I."/>
            <person name="Kamau A."/>
            <person name="Bajic V."/>
            <person name="Leiknes T."/>
        </authorList>
    </citation>
    <scope>NUCLEOTIDE SEQUENCE [LARGE SCALE GENOMIC DNA]</scope>
    <source>
        <strain evidence="3 4">VG4</strain>
    </source>
</reference>
<dbReference type="Proteomes" id="UP000257039">
    <property type="component" value="Unassembled WGS sequence"/>
</dbReference>
<evidence type="ECO:0000256" key="2">
    <source>
        <dbReference type="SAM" id="SignalP"/>
    </source>
</evidence>
<dbReference type="InterPro" id="IPR013320">
    <property type="entry name" value="ConA-like_dom_sf"/>
</dbReference>